<accession>A0A090DYX9</accession>
<sequence length="788" mass="89800">MKLSSFLFLFLSLVGFTLTNSLVAAPVIYENQLIERVEIQIGGGLFSEYQESLARSRMKTKEGALFSQADFDKDLKALSLDFDRIEPIISSCEDRLSIILHLWPKPRIRTITIQGNCKVRESDLRKELAISCGSIFDRQTFNKAFNKLKLFYIQQGYYESELSYSASYIESCNEVDVTVFIEEGRSGRVSEIKFHCFTSDEIDEVTDLMITKRHNLFSFFTGEGIFHEEAIEQDKLVILNYLQNKGYADAAVDINVFEPSCGGRIIVDITADKGPRYTFGEVTLEGNTLFCDEEILSLLAFRKGSTYSPEALRITMERLTNLYGKKGYIDNYVNFLTKLEEDCEVYSIHITIDEGEKYRVGLIKVFGNCSTQSSVILHETLLVPGEIFNLERLAKTEQRLRNIGYFKNVNVYAVRSEDFDSCLGDNYRDVHIEVEEMSTGHFGAFFGFSTVENFFGGFNLTERNFNSGGFYNYKYDGMRAFRGGGEFVNFTAMFGIKSTSYKLSYVKPHFMDTNWSVGCDFEKSYTRYISNDYSIQAAGYNLHAFYDLNAFMRTGFHYRIRKSDVNVHGCVPPSLQKQADHAGLISAVGGTLIYDSTDSSLRPTNGTKSRLLGEFAGVGGDVQFLNVGYLNTYYWQVNKRGVLKIRFDFRFIQPVFESDFGHVPLDERIFLGGDNEIRGYRPFRLGEKYTNKDGKESDDPEGGISMQLFSYEYQHRIFSRLDAFVFCDAGFLSTDTWTFGVPWTSVGCGIRLQVFESGPPLMVGFGYPINPRDDTDIKRFFFNIGGKF</sequence>
<dbReference type="Proteomes" id="UP000031552">
    <property type="component" value="Unassembled WGS sequence"/>
</dbReference>
<dbReference type="PROSITE" id="PS51779">
    <property type="entry name" value="POTRA"/>
    <property type="match status" value="1"/>
</dbReference>
<evidence type="ECO:0000256" key="8">
    <source>
        <dbReference type="NCBIfam" id="TIGR03303"/>
    </source>
</evidence>
<keyword evidence="3" id="KW-0812">Transmembrane</keyword>
<dbReference type="GO" id="GO:0071709">
    <property type="term" value="P:membrane assembly"/>
    <property type="evidence" value="ECO:0007669"/>
    <property type="project" value="InterPro"/>
</dbReference>
<evidence type="ECO:0000256" key="4">
    <source>
        <dbReference type="ARBA" id="ARBA00022729"/>
    </source>
</evidence>
<dbReference type="NCBIfam" id="TIGR03303">
    <property type="entry name" value="OM_YaeT"/>
    <property type="match status" value="1"/>
</dbReference>
<evidence type="ECO:0000256" key="2">
    <source>
        <dbReference type="ARBA" id="ARBA00022452"/>
    </source>
</evidence>
<keyword evidence="11" id="KW-1185">Reference proteome</keyword>
<dbReference type="eggNOG" id="COG4775">
    <property type="taxonomic scope" value="Bacteria"/>
</dbReference>
<feature type="domain" description="POTRA" evidence="9">
    <location>
        <begin position="277"/>
        <end position="355"/>
    </location>
</feature>
<dbReference type="InterPro" id="IPR023707">
    <property type="entry name" value="OM_assembly_BamA"/>
</dbReference>
<dbReference type="InterPro" id="IPR000184">
    <property type="entry name" value="Bac_surfAg_D15"/>
</dbReference>
<dbReference type="Gene3D" id="3.10.20.310">
    <property type="entry name" value="membrane protein fhac"/>
    <property type="match status" value="4"/>
</dbReference>
<evidence type="ECO:0000256" key="1">
    <source>
        <dbReference type="ARBA" id="ARBA00004370"/>
    </source>
</evidence>
<protein>
    <recommendedName>
        <fullName evidence="8">Outer membrane protein assembly factor BamA</fullName>
    </recommendedName>
</protein>
<keyword evidence="6" id="KW-0472">Membrane</keyword>
<evidence type="ECO:0000256" key="3">
    <source>
        <dbReference type="ARBA" id="ARBA00022692"/>
    </source>
</evidence>
<dbReference type="PIRSF" id="PIRSF006076">
    <property type="entry name" value="OM_assembly_OMP85"/>
    <property type="match status" value="1"/>
</dbReference>
<keyword evidence="4" id="KW-0732">Signal</keyword>
<keyword evidence="2" id="KW-1134">Transmembrane beta strand</keyword>
<dbReference type="InterPro" id="IPR034746">
    <property type="entry name" value="POTRA"/>
</dbReference>
<dbReference type="InterPro" id="IPR039910">
    <property type="entry name" value="D15-like"/>
</dbReference>
<organism evidence="10 11">
    <name type="scientific">Candidatus Criblamydia sequanensis CRIB-18</name>
    <dbReference type="NCBI Taxonomy" id="1437425"/>
    <lineage>
        <taxon>Bacteria</taxon>
        <taxon>Pseudomonadati</taxon>
        <taxon>Chlamydiota</taxon>
        <taxon>Chlamydiia</taxon>
        <taxon>Parachlamydiales</taxon>
        <taxon>Candidatus Criblamydiaceae</taxon>
        <taxon>Candidatus Criblamydia</taxon>
    </lineage>
</organism>
<reference evidence="10" key="2">
    <citation type="submission" date="2014-09" db="EMBL/GenBank/DDBJ databases">
        <title>Criblamydia sequanensis harbors a mega-plasmid encoding arsenite resistance.</title>
        <authorList>
            <person name="Bertelli C."/>
            <person name="Goesmann A."/>
            <person name="Greub G."/>
        </authorList>
    </citation>
    <scope>NUCLEOTIDE SEQUENCE [LARGE SCALE GENOMIC DNA]</scope>
    <source>
        <strain evidence="10">CRIB-18</strain>
    </source>
</reference>
<name>A0A090DYX9_9BACT</name>
<dbReference type="Pfam" id="PF07244">
    <property type="entry name" value="POTRA"/>
    <property type="match status" value="3"/>
</dbReference>
<dbReference type="PANTHER" id="PTHR12815:SF47">
    <property type="entry name" value="TRANSLOCATION AND ASSEMBLY MODULE SUBUNIT TAMA"/>
    <property type="match status" value="1"/>
</dbReference>
<proteinExistence type="predicted"/>
<evidence type="ECO:0000256" key="6">
    <source>
        <dbReference type="ARBA" id="ARBA00023136"/>
    </source>
</evidence>
<dbReference type="STRING" id="1437425.CSEC_1078"/>
<dbReference type="OrthoDB" id="9803054at2"/>
<dbReference type="RefSeq" id="WP_053331810.1">
    <property type="nucleotide sequence ID" value="NZ_CCEJ010000004.1"/>
</dbReference>
<reference evidence="10" key="1">
    <citation type="submission" date="2013-12" db="EMBL/GenBank/DDBJ databases">
        <authorList>
            <person name="Linke B."/>
        </authorList>
    </citation>
    <scope>NUCLEOTIDE SEQUENCE [LARGE SCALE GENOMIC DNA]</scope>
    <source>
        <strain evidence="10">CRIB-18</strain>
    </source>
</reference>
<evidence type="ECO:0000256" key="5">
    <source>
        <dbReference type="ARBA" id="ARBA00022737"/>
    </source>
</evidence>
<dbReference type="EMBL" id="CCEJ010000004">
    <property type="protein sequence ID" value="CDR33904.1"/>
    <property type="molecule type" value="Genomic_DNA"/>
</dbReference>
<keyword evidence="5" id="KW-0677">Repeat</keyword>
<dbReference type="InterPro" id="IPR010827">
    <property type="entry name" value="BamA/TamA_POTRA"/>
</dbReference>
<dbReference type="Pfam" id="PF01103">
    <property type="entry name" value="Omp85"/>
    <property type="match status" value="1"/>
</dbReference>
<gene>
    <name evidence="10" type="primary">yaeT</name>
    <name evidence="10" type="ORF">CSEC_1078</name>
</gene>
<evidence type="ECO:0000259" key="9">
    <source>
        <dbReference type="PROSITE" id="PS51779"/>
    </source>
</evidence>
<dbReference type="Gene3D" id="2.40.160.50">
    <property type="entry name" value="membrane protein fhac: a member of the omp85/tpsb transporter family"/>
    <property type="match status" value="1"/>
</dbReference>
<dbReference type="AlphaFoldDB" id="A0A090DYX9"/>
<evidence type="ECO:0000313" key="11">
    <source>
        <dbReference type="Proteomes" id="UP000031552"/>
    </source>
</evidence>
<comment type="caution">
    <text evidence="10">The sequence shown here is derived from an EMBL/GenBank/DDBJ whole genome shotgun (WGS) entry which is preliminary data.</text>
</comment>
<keyword evidence="7" id="KW-0998">Cell outer membrane</keyword>
<evidence type="ECO:0000313" key="10">
    <source>
        <dbReference type="EMBL" id="CDR33904.1"/>
    </source>
</evidence>
<dbReference type="PANTHER" id="PTHR12815">
    <property type="entry name" value="SORTING AND ASSEMBLY MACHINERY SAMM50 PROTEIN FAMILY MEMBER"/>
    <property type="match status" value="1"/>
</dbReference>
<dbReference type="GO" id="GO:0009279">
    <property type="term" value="C:cell outer membrane"/>
    <property type="evidence" value="ECO:0007669"/>
    <property type="project" value="UniProtKB-UniRule"/>
</dbReference>
<comment type="subcellular location">
    <subcellularLocation>
        <location evidence="1">Membrane</location>
    </subcellularLocation>
</comment>
<evidence type="ECO:0000256" key="7">
    <source>
        <dbReference type="ARBA" id="ARBA00023237"/>
    </source>
</evidence>